<proteinExistence type="predicted"/>
<dbReference type="STRING" id="440168.SAMN04487974_107135"/>
<evidence type="ECO:0000313" key="2">
    <source>
        <dbReference type="Proteomes" id="UP000199495"/>
    </source>
</evidence>
<dbReference type="Gene3D" id="3.30.70.1060">
    <property type="entry name" value="Dimeric alpha+beta barrel"/>
    <property type="match status" value="1"/>
</dbReference>
<dbReference type="EMBL" id="FNCS01000007">
    <property type="protein sequence ID" value="SDG75759.1"/>
    <property type="molecule type" value="Genomic_DNA"/>
</dbReference>
<reference evidence="1 2" key="1">
    <citation type="submission" date="2016-10" db="EMBL/GenBank/DDBJ databases">
        <authorList>
            <person name="de Groot N.N."/>
        </authorList>
    </citation>
    <scope>NUCLEOTIDE SEQUENCE [LARGE SCALE GENOMIC DNA]</scope>
    <source>
        <strain evidence="1 2">CGMCC 1.10267</strain>
    </source>
</reference>
<protein>
    <recommendedName>
        <fullName evidence="3">YCII-related domain-containing protein</fullName>
    </recommendedName>
</protein>
<accession>A0A1G7WV12</accession>
<sequence length="112" mass="12032">MPKFLAIYTGTASASEKAQAEGRVDEAAGMKAWGDWMMKNDKYILDAGGPLGRTLKVSPAGITETTNTAAAYIIVDAPTLEDAAEMFRDHAHFTHFPGEAVEVMPILDMPGM</sequence>
<dbReference type="OrthoDB" id="5294869at2"/>
<dbReference type="Proteomes" id="UP000199495">
    <property type="component" value="Unassembled WGS sequence"/>
</dbReference>
<gene>
    <name evidence="1" type="ORF">SAMN04487974_107135</name>
</gene>
<keyword evidence="2" id="KW-1185">Reference proteome</keyword>
<name>A0A1G7WV12_9HYPH</name>
<organism evidence="1 2">
    <name type="scientific">Pelagibacterium luteolum</name>
    <dbReference type="NCBI Taxonomy" id="440168"/>
    <lineage>
        <taxon>Bacteria</taxon>
        <taxon>Pseudomonadati</taxon>
        <taxon>Pseudomonadota</taxon>
        <taxon>Alphaproteobacteria</taxon>
        <taxon>Hyphomicrobiales</taxon>
        <taxon>Devosiaceae</taxon>
        <taxon>Pelagibacterium</taxon>
    </lineage>
</organism>
<evidence type="ECO:0008006" key="3">
    <source>
        <dbReference type="Google" id="ProtNLM"/>
    </source>
</evidence>
<dbReference type="AlphaFoldDB" id="A0A1G7WV12"/>
<evidence type="ECO:0000313" key="1">
    <source>
        <dbReference type="EMBL" id="SDG75759.1"/>
    </source>
</evidence>
<dbReference type="RefSeq" id="WP_090596997.1">
    <property type="nucleotide sequence ID" value="NZ_FNCS01000007.1"/>
</dbReference>